<protein>
    <submittedName>
        <fullName evidence="1">Uncharacterized protein</fullName>
    </submittedName>
</protein>
<dbReference type="AlphaFoldDB" id="A0A2K5CK30"/>
<organism evidence="1 2">
    <name type="scientific">Aotus nancymaae</name>
    <name type="common">Ma's night monkey</name>
    <dbReference type="NCBI Taxonomy" id="37293"/>
    <lineage>
        <taxon>Eukaryota</taxon>
        <taxon>Metazoa</taxon>
        <taxon>Chordata</taxon>
        <taxon>Craniata</taxon>
        <taxon>Vertebrata</taxon>
        <taxon>Euteleostomi</taxon>
        <taxon>Mammalia</taxon>
        <taxon>Eutheria</taxon>
        <taxon>Euarchontoglires</taxon>
        <taxon>Primates</taxon>
        <taxon>Haplorrhini</taxon>
        <taxon>Platyrrhini</taxon>
        <taxon>Aotidae</taxon>
        <taxon>Aotus</taxon>
    </lineage>
</organism>
<dbReference type="Ensembl" id="ENSANAT00000026865.1">
    <property type="protein sequence ID" value="ENSANAP00000009075.1"/>
    <property type="gene ID" value="ENSANAG00000022555.1"/>
</dbReference>
<accession>A0A2K5CK30</accession>
<dbReference type="GeneTree" id="ENSGT00920000149129"/>
<sequence>MASVLSYESLNHAVAGAVGSMTAETRLQLQVDEKRKSKITHMVLLEIIKKKDSWHYIEGSMFTRN</sequence>
<keyword evidence="2" id="KW-1185">Reference proteome</keyword>
<proteinExistence type="predicted"/>
<dbReference type="Proteomes" id="UP000233020">
    <property type="component" value="Unplaced"/>
</dbReference>
<reference evidence="1" key="2">
    <citation type="submission" date="2025-09" db="UniProtKB">
        <authorList>
            <consortium name="Ensembl"/>
        </authorList>
    </citation>
    <scope>IDENTIFICATION</scope>
</reference>
<evidence type="ECO:0000313" key="2">
    <source>
        <dbReference type="Proteomes" id="UP000233020"/>
    </source>
</evidence>
<evidence type="ECO:0000313" key="1">
    <source>
        <dbReference type="Ensembl" id="ENSANAP00000009075.1"/>
    </source>
</evidence>
<name>A0A2K5CK30_AOTNA</name>
<reference evidence="1" key="1">
    <citation type="submission" date="2025-08" db="UniProtKB">
        <authorList>
            <consortium name="Ensembl"/>
        </authorList>
    </citation>
    <scope>IDENTIFICATION</scope>
</reference>